<dbReference type="GO" id="GO:0016114">
    <property type="term" value="P:terpenoid biosynthetic process"/>
    <property type="evidence" value="ECO:0007669"/>
    <property type="project" value="UniProtKB-UniRule"/>
</dbReference>
<keyword evidence="3 5" id="KW-0408">Iron</keyword>
<sequence length="289" mass="31985">MPKQITLAKFAGFCYGVKRAVETVKKLKAENPDKNVSVLGELIHNTDVIKELEELGIKTLKEIPEKGDGICVVRSHGESPEVIDKIKKAGFTPVDLTCPDVKKVQQKAVELAKDDYYVVIVGKSEHPEVIAIKANAKLWSEKVIVAASVEQLKPFETEIKSHKRTGVVVQTTQRLSTLNEIVEYLTSISKELHIANTICQSTAMRQSEAKELAKENDLVIVVGSKKSANTTHLAEILKDITRTIHIENDTELDNYKDLIQKAQKIGITAGASTPQQIIEKVIKKIDKGE</sequence>
<comment type="pathway">
    <text evidence="5">Isoprenoid biosynthesis; dimethylallyl diphosphate biosynthesis; dimethylallyl diphosphate from (2E)-4-hydroxy-3-methylbutenyl diphosphate: step 1/1.</text>
</comment>
<evidence type="ECO:0000256" key="2">
    <source>
        <dbReference type="ARBA" id="ARBA00022723"/>
    </source>
</evidence>
<dbReference type="Gene3D" id="3.40.1010.20">
    <property type="entry name" value="4-hydroxy-3-methylbut-2-enyl diphosphate reductase, catalytic domain"/>
    <property type="match status" value="2"/>
</dbReference>
<keyword evidence="2 5" id="KW-0479">Metal-binding</keyword>
<comment type="catalytic activity">
    <reaction evidence="5">
        <text>dimethylallyl diphosphate + 2 oxidized [2Fe-2S]-[ferredoxin] + H2O = (2E)-4-hydroxy-3-methylbut-2-enyl diphosphate + 2 reduced [2Fe-2S]-[ferredoxin] + 2 H(+)</text>
        <dbReference type="Rhea" id="RHEA:24825"/>
        <dbReference type="Rhea" id="RHEA-COMP:10000"/>
        <dbReference type="Rhea" id="RHEA-COMP:10001"/>
        <dbReference type="ChEBI" id="CHEBI:15377"/>
        <dbReference type="ChEBI" id="CHEBI:15378"/>
        <dbReference type="ChEBI" id="CHEBI:33737"/>
        <dbReference type="ChEBI" id="CHEBI:33738"/>
        <dbReference type="ChEBI" id="CHEBI:57623"/>
        <dbReference type="ChEBI" id="CHEBI:128753"/>
        <dbReference type="EC" id="1.17.7.4"/>
    </reaction>
</comment>
<dbReference type="GO" id="GO:0019288">
    <property type="term" value="P:isopentenyl diphosphate biosynthetic process, methylerythritol 4-phosphate pathway"/>
    <property type="evidence" value="ECO:0007669"/>
    <property type="project" value="UniProtKB-UniRule"/>
</dbReference>
<comment type="catalytic activity">
    <reaction evidence="5">
        <text>isopentenyl diphosphate + 2 oxidized [2Fe-2S]-[ferredoxin] + H2O = (2E)-4-hydroxy-3-methylbut-2-enyl diphosphate + 2 reduced [2Fe-2S]-[ferredoxin] + 2 H(+)</text>
        <dbReference type="Rhea" id="RHEA:24488"/>
        <dbReference type="Rhea" id="RHEA-COMP:10000"/>
        <dbReference type="Rhea" id="RHEA-COMP:10001"/>
        <dbReference type="ChEBI" id="CHEBI:15377"/>
        <dbReference type="ChEBI" id="CHEBI:15378"/>
        <dbReference type="ChEBI" id="CHEBI:33737"/>
        <dbReference type="ChEBI" id="CHEBI:33738"/>
        <dbReference type="ChEBI" id="CHEBI:128753"/>
        <dbReference type="ChEBI" id="CHEBI:128769"/>
        <dbReference type="EC" id="1.17.7.4"/>
    </reaction>
</comment>
<dbReference type="GO" id="GO:0051539">
    <property type="term" value="F:4 iron, 4 sulfur cluster binding"/>
    <property type="evidence" value="ECO:0007669"/>
    <property type="project" value="UniProtKB-UniRule"/>
</dbReference>
<feature type="binding site" evidence="5">
    <location>
        <position position="171"/>
    </location>
    <ligand>
        <name>(2E)-4-hydroxy-3-methylbut-2-enyl diphosphate</name>
        <dbReference type="ChEBI" id="CHEBI:128753"/>
    </ligand>
</feature>
<feature type="binding site" evidence="5">
    <location>
        <position position="272"/>
    </location>
    <ligand>
        <name>isopentenyl diphosphate</name>
        <dbReference type="ChEBI" id="CHEBI:128769"/>
    </ligand>
</feature>
<keyword evidence="5" id="KW-0414">Isoprene biosynthesis</keyword>
<feature type="binding site" evidence="5">
    <location>
        <position position="227"/>
    </location>
    <ligand>
        <name>dimethylallyl diphosphate</name>
        <dbReference type="ChEBI" id="CHEBI:57623"/>
    </ligand>
</feature>
<keyword evidence="4 5" id="KW-0411">Iron-sulfur</keyword>
<feature type="binding site" evidence="5">
    <location>
        <position position="14"/>
    </location>
    <ligand>
        <name>[4Fe-4S] cluster</name>
        <dbReference type="ChEBI" id="CHEBI:49883"/>
    </ligand>
</feature>
<dbReference type="GO" id="GO:0050992">
    <property type="term" value="P:dimethylallyl diphosphate biosynthetic process"/>
    <property type="evidence" value="ECO:0007669"/>
    <property type="project" value="UniProtKB-UniRule"/>
</dbReference>
<dbReference type="PANTHER" id="PTHR30426">
    <property type="entry name" value="4-HYDROXY-3-METHYLBUT-2-ENYL DIPHOSPHATE REDUCTASE"/>
    <property type="match status" value="1"/>
</dbReference>
<evidence type="ECO:0000256" key="1">
    <source>
        <dbReference type="ARBA" id="ARBA00022485"/>
    </source>
</evidence>
<gene>
    <name evidence="5 6" type="primary">ispH</name>
    <name evidence="6" type="ORF">IAC10_00280</name>
</gene>
<comment type="similarity">
    <text evidence="5">Belongs to the IspH family.</text>
</comment>
<dbReference type="InterPro" id="IPR003451">
    <property type="entry name" value="LytB/IspH"/>
</dbReference>
<dbReference type="EMBL" id="DVIU01000008">
    <property type="protein sequence ID" value="HIS35054.1"/>
    <property type="molecule type" value="Genomic_DNA"/>
</dbReference>
<reference evidence="6" key="1">
    <citation type="submission" date="2020-10" db="EMBL/GenBank/DDBJ databases">
        <authorList>
            <person name="Gilroy R."/>
        </authorList>
    </citation>
    <scope>NUCLEOTIDE SEQUENCE</scope>
    <source>
        <strain evidence="6">6276</strain>
    </source>
</reference>
<dbReference type="PANTHER" id="PTHR30426:SF0">
    <property type="entry name" value="4-HYDROXY-3-METHYLBUT-2-ENYL DIPHOSPHATE REDUCTASE"/>
    <property type="match status" value="1"/>
</dbReference>
<comment type="cofactor">
    <cofactor evidence="5">
        <name>[4Fe-4S] cluster</name>
        <dbReference type="ChEBI" id="CHEBI:49883"/>
    </cofactor>
    <text evidence="5">Binds 1 [4Fe-4S] cluster per subunit.</text>
</comment>
<dbReference type="Gene3D" id="3.40.50.11270">
    <property type="match status" value="1"/>
</dbReference>
<comment type="caution">
    <text evidence="6">The sequence shown here is derived from an EMBL/GenBank/DDBJ whole genome shotgun (WGS) entry which is preliminary data.</text>
</comment>
<feature type="binding site" evidence="5">
    <location>
        <position position="76"/>
    </location>
    <ligand>
        <name>dimethylallyl diphosphate</name>
        <dbReference type="ChEBI" id="CHEBI:57623"/>
    </ligand>
</feature>
<dbReference type="NCBIfam" id="TIGR00216">
    <property type="entry name" value="ispH_lytB"/>
    <property type="match status" value="1"/>
</dbReference>
<feature type="binding site" evidence="5">
    <location>
        <position position="126"/>
    </location>
    <ligand>
        <name>isopentenyl diphosphate</name>
        <dbReference type="ChEBI" id="CHEBI:128769"/>
    </ligand>
</feature>
<feature type="binding site" evidence="5">
    <location>
        <position position="44"/>
    </location>
    <ligand>
        <name>(2E)-4-hydroxy-3-methylbut-2-enyl diphosphate</name>
        <dbReference type="ChEBI" id="CHEBI:128753"/>
    </ligand>
</feature>
<feature type="binding site" evidence="5">
    <location>
        <position position="126"/>
    </location>
    <ligand>
        <name>(2E)-4-hydroxy-3-methylbut-2-enyl diphosphate</name>
        <dbReference type="ChEBI" id="CHEBI:128753"/>
    </ligand>
</feature>
<comment type="function">
    <text evidence="5">Catalyzes the conversion of 1-hydroxy-2-methyl-2-(E)-butenyl 4-diphosphate (HMBPP) into a mixture of isopentenyl diphosphate (IPP) and dimethylallyl diphosphate (DMAPP). Acts in the terminal step of the DOXP/MEP pathway for isoprenoid precursor biosynthesis.</text>
</comment>
<comment type="caution">
    <text evidence="5">Lacks conserved residue(s) required for the propagation of feature annotation.</text>
</comment>
<name>A0A9D1EWT0_9BACT</name>
<feature type="binding site" evidence="5">
    <location>
        <position position="126"/>
    </location>
    <ligand>
        <name>dimethylallyl diphosphate</name>
        <dbReference type="ChEBI" id="CHEBI:57623"/>
    </ligand>
</feature>
<feature type="binding site" evidence="5">
    <location>
        <position position="44"/>
    </location>
    <ligand>
        <name>dimethylallyl diphosphate</name>
        <dbReference type="ChEBI" id="CHEBI:57623"/>
    </ligand>
</feature>
<keyword evidence="5 6" id="KW-0560">Oxidoreductase</keyword>
<evidence type="ECO:0000313" key="7">
    <source>
        <dbReference type="Proteomes" id="UP000823928"/>
    </source>
</evidence>
<dbReference type="CDD" id="cd13944">
    <property type="entry name" value="lytB_ispH"/>
    <property type="match status" value="1"/>
</dbReference>
<feature type="active site" description="Proton donor" evidence="5">
    <location>
        <position position="128"/>
    </location>
</feature>
<feature type="binding site" evidence="5">
    <location>
        <position position="272"/>
    </location>
    <ligand>
        <name>(2E)-4-hydroxy-3-methylbut-2-enyl diphosphate</name>
        <dbReference type="ChEBI" id="CHEBI:128753"/>
    </ligand>
</feature>
<feature type="binding site" evidence="5">
    <location>
        <position position="229"/>
    </location>
    <ligand>
        <name>isopentenyl diphosphate</name>
        <dbReference type="ChEBI" id="CHEBI:128769"/>
    </ligand>
</feature>
<feature type="binding site" evidence="5">
    <location>
        <position position="227"/>
    </location>
    <ligand>
        <name>isopentenyl diphosphate</name>
        <dbReference type="ChEBI" id="CHEBI:128769"/>
    </ligand>
</feature>
<evidence type="ECO:0000256" key="5">
    <source>
        <dbReference type="HAMAP-Rule" id="MF_00191"/>
    </source>
</evidence>
<feature type="binding site" evidence="5">
    <location>
        <position position="227"/>
    </location>
    <ligand>
        <name>(2E)-4-hydroxy-3-methylbut-2-enyl diphosphate</name>
        <dbReference type="ChEBI" id="CHEBI:128753"/>
    </ligand>
</feature>
<evidence type="ECO:0000256" key="4">
    <source>
        <dbReference type="ARBA" id="ARBA00023014"/>
    </source>
</evidence>
<dbReference type="GO" id="GO:0051745">
    <property type="term" value="F:4-hydroxy-3-methylbut-2-enyl diphosphate reductase activity"/>
    <property type="evidence" value="ECO:0007669"/>
    <property type="project" value="UniProtKB-UniRule"/>
</dbReference>
<dbReference type="EC" id="1.17.7.4" evidence="5"/>
<evidence type="ECO:0000256" key="3">
    <source>
        <dbReference type="ARBA" id="ARBA00023004"/>
    </source>
</evidence>
<feature type="binding site" evidence="5">
    <location>
        <position position="229"/>
    </location>
    <ligand>
        <name>(2E)-4-hydroxy-3-methylbut-2-enyl diphosphate</name>
        <dbReference type="ChEBI" id="CHEBI:128753"/>
    </ligand>
</feature>
<feature type="binding site" evidence="5">
    <location>
        <position position="229"/>
    </location>
    <ligand>
        <name>dimethylallyl diphosphate</name>
        <dbReference type="ChEBI" id="CHEBI:57623"/>
    </ligand>
</feature>
<dbReference type="HAMAP" id="MF_00191">
    <property type="entry name" value="IspH"/>
    <property type="match status" value="1"/>
</dbReference>
<dbReference type="AlphaFoldDB" id="A0A9D1EWT0"/>
<organism evidence="6 7">
    <name type="scientific">Candidatus Scatousia excrementigallinarum</name>
    <dbReference type="NCBI Taxonomy" id="2840935"/>
    <lineage>
        <taxon>Bacteria</taxon>
        <taxon>Candidatus Scatousia</taxon>
    </lineage>
</organism>
<keyword evidence="1 5" id="KW-0004">4Fe-4S</keyword>
<feature type="binding site" evidence="5">
    <location>
        <position position="272"/>
    </location>
    <ligand>
        <name>dimethylallyl diphosphate</name>
        <dbReference type="ChEBI" id="CHEBI:57623"/>
    </ligand>
</feature>
<dbReference type="Pfam" id="PF02401">
    <property type="entry name" value="LYTB"/>
    <property type="match status" value="1"/>
</dbReference>
<feature type="binding site" evidence="5">
    <location>
        <position position="98"/>
    </location>
    <ligand>
        <name>[4Fe-4S] cluster</name>
        <dbReference type="ChEBI" id="CHEBI:49883"/>
    </ligand>
</feature>
<protein>
    <recommendedName>
        <fullName evidence="5">4-hydroxy-3-methylbut-2-enyl diphosphate reductase</fullName>
        <shortName evidence="5">HMBPP reductase</shortName>
        <ecNumber evidence="5">1.17.7.4</ecNumber>
    </recommendedName>
</protein>
<dbReference type="Proteomes" id="UP000823928">
    <property type="component" value="Unassembled WGS sequence"/>
</dbReference>
<accession>A0A9D1EWT0</accession>
<feature type="binding site" evidence="5">
    <location>
        <position position="76"/>
    </location>
    <ligand>
        <name>isopentenyl diphosphate</name>
        <dbReference type="ChEBI" id="CHEBI:128769"/>
    </ligand>
</feature>
<feature type="binding site" evidence="5">
    <location>
        <position position="44"/>
    </location>
    <ligand>
        <name>isopentenyl diphosphate</name>
        <dbReference type="ChEBI" id="CHEBI:128769"/>
    </ligand>
</feature>
<proteinExistence type="inferred from homology"/>
<evidence type="ECO:0000313" key="6">
    <source>
        <dbReference type="EMBL" id="HIS35054.1"/>
    </source>
</evidence>
<feature type="binding site" evidence="5">
    <location>
        <position position="199"/>
    </location>
    <ligand>
        <name>[4Fe-4S] cluster</name>
        <dbReference type="ChEBI" id="CHEBI:49883"/>
    </ligand>
</feature>
<reference evidence="6" key="2">
    <citation type="journal article" date="2021" name="PeerJ">
        <title>Extensive microbial diversity within the chicken gut microbiome revealed by metagenomics and culture.</title>
        <authorList>
            <person name="Gilroy R."/>
            <person name="Ravi A."/>
            <person name="Getino M."/>
            <person name="Pursley I."/>
            <person name="Horton D.L."/>
            <person name="Alikhan N.F."/>
            <person name="Baker D."/>
            <person name="Gharbi K."/>
            <person name="Hall N."/>
            <person name="Watson M."/>
            <person name="Adriaenssens E.M."/>
            <person name="Foster-Nyarko E."/>
            <person name="Jarju S."/>
            <person name="Secka A."/>
            <person name="Antonio M."/>
            <person name="Oren A."/>
            <person name="Chaudhuri R.R."/>
            <person name="La Ragione R."/>
            <person name="Hildebrand F."/>
            <person name="Pallen M.J."/>
        </authorList>
    </citation>
    <scope>NUCLEOTIDE SEQUENCE</scope>
    <source>
        <strain evidence="6">6276</strain>
    </source>
</reference>
<comment type="pathway">
    <text evidence="5">Isoprenoid biosynthesis; isopentenyl diphosphate biosynthesis via DXP pathway; isopentenyl diphosphate from 1-deoxy-D-xylulose 5-phosphate: step 6/6.</text>
</comment>
<dbReference type="GO" id="GO:0046872">
    <property type="term" value="F:metal ion binding"/>
    <property type="evidence" value="ECO:0007669"/>
    <property type="project" value="UniProtKB-KW"/>
</dbReference>
<feature type="binding site" evidence="5">
    <location>
        <position position="76"/>
    </location>
    <ligand>
        <name>(2E)-4-hydroxy-3-methylbut-2-enyl diphosphate</name>
        <dbReference type="ChEBI" id="CHEBI:128753"/>
    </ligand>
</feature>